<dbReference type="EMBL" id="CP000358">
    <property type="protein sequence ID" value="ABF43940.1"/>
    <property type="molecule type" value="Genomic_DNA"/>
</dbReference>
<dbReference type="Gene3D" id="3.40.710.10">
    <property type="entry name" value="DD-peptidase/beta-lactamase superfamily"/>
    <property type="match status" value="1"/>
</dbReference>
<dbReference type="InterPro" id="IPR012338">
    <property type="entry name" value="Beta-lactam/transpept-like"/>
</dbReference>
<gene>
    <name evidence="3" type="ordered locus">Dgeo_2506</name>
</gene>
<name>Q1J3J4_DEIGD</name>
<dbReference type="AlphaFoldDB" id="Q1J3J4"/>
<proteinExistence type="predicted"/>
<dbReference type="PANTHER" id="PTHR43283">
    <property type="entry name" value="BETA-LACTAMASE-RELATED"/>
    <property type="match status" value="1"/>
</dbReference>
<protein>
    <submittedName>
        <fullName evidence="3">Beta-lactamase</fullName>
    </submittedName>
</protein>
<evidence type="ECO:0000259" key="2">
    <source>
        <dbReference type="Pfam" id="PF00144"/>
    </source>
</evidence>
<dbReference type="InterPro" id="IPR001466">
    <property type="entry name" value="Beta-lactam-related"/>
</dbReference>
<dbReference type="SUPFAM" id="SSF56601">
    <property type="entry name" value="beta-lactamase/transpeptidase-like"/>
    <property type="match status" value="1"/>
</dbReference>
<keyword evidence="1" id="KW-0378">Hydrolase</keyword>
<keyword evidence="4" id="KW-1185">Reference proteome</keyword>
<evidence type="ECO:0000313" key="4">
    <source>
        <dbReference type="Proteomes" id="UP000002431"/>
    </source>
</evidence>
<dbReference type="HOGENOM" id="CLU_020027_1_1_0"/>
<dbReference type="MEROPS" id="S12.950"/>
<dbReference type="PANTHER" id="PTHR43283:SF11">
    <property type="entry name" value="BETA-LACTAMASE-RELATED DOMAIN-CONTAINING PROTEIN"/>
    <property type="match status" value="1"/>
</dbReference>
<evidence type="ECO:0000256" key="1">
    <source>
        <dbReference type="ARBA" id="ARBA00022801"/>
    </source>
</evidence>
<dbReference type="InterPro" id="IPR050789">
    <property type="entry name" value="Diverse_Enzym_Activities"/>
</dbReference>
<sequence length="344" mass="36965">MTRNGVTGRRIIPPRTRELLAEAVERKGLCGAALGVASADGQRDTLILGSAACEPRRVPLEEDFWWDLASLTKPLFTAREVLRAAEDGQLDLDDPLSSHLPDLAWAQDTALTSRTLRQLLTHTAGLPAWAPLYTWGDAATIRARVLQEVWVLTPPGELVYSDLGYILLGTVLERVRGLPLRDFPLGYGLTFAPDPAHTVATERCPWRRRVLRGETHDENAWALGGVAGHAGLFGTLGGVLAQAESLLRGGWLSPAAQAAATRPELPGRSLAFVGAQPGWSGGSLASPSAFGHTGFTGTGFWVDPARGLAWVLLTNRVHPSRHGTLDIQGLRRAVGNTLLAAWPE</sequence>
<dbReference type="GO" id="GO:0016787">
    <property type="term" value="F:hydrolase activity"/>
    <property type="evidence" value="ECO:0007669"/>
    <property type="project" value="UniProtKB-KW"/>
</dbReference>
<dbReference type="KEGG" id="dge:Dgeo_2506"/>
<keyword evidence="3" id="KW-0614">Plasmid</keyword>
<dbReference type="eggNOG" id="COG1680">
    <property type="taxonomic scope" value="Bacteria"/>
</dbReference>
<dbReference type="Proteomes" id="UP000002431">
    <property type="component" value="Plasmid pDGEO01"/>
</dbReference>
<reference evidence="3" key="1">
    <citation type="submission" date="2006-04" db="EMBL/GenBank/DDBJ databases">
        <title>Complete sequence of plasmid1 pDGEO01 of Deinococcus geothermalis DSM 11300.</title>
        <authorList>
            <consortium name="US DOE Joint Genome Institute"/>
            <person name="Copeland A."/>
            <person name="Lucas S."/>
            <person name="Lapidus A."/>
            <person name="Barry K."/>
            <person name="Detter J.C."/>
            <person name="Glavina del Rio T."/>
            <person name="Hammon N."/>
            <person name="Israni S."/>
            <person name="Dalin E."/>
            <person name="Tice H."/>
            <person name="Pitluck S."/>
            <person name="Brettin T."/>
            <person name="Bruce D."/>
            <person name="Han C."/>
            <person name="Tapia R."/>
            <person name="Saunders E."/>
            <person name="Gilna P."/>
            <person name="Schmutz J."/>
            <person name="Larimer F."/>
            <person name="Land M."/>
            <person name="Hauser L."/>
            <person name="Kyrpides N."/>
            <person name="Kim E."/>
            <person name="Daly M.J."/>
            <person name="Fredrickson J.K."/>
            <person name="Makarova K.S."/>
            <person name="Gaidamakova E.K."/>
            <person name="Zhai M."/>
            <person name="Richardson P."/>
        </authorList>
    </citation>
    <scope>NUCLEOTIDE SEQUENCE</scope>
    <source>
        <strain evidence="3">DSM 11300</strain>
        <plasmid evidence="3">pDGEO01</plasmid>
    </source>
</reference>
<dbReference type="RefSeq" id="WP_011526056.1">
    <property type="nucleotide sequence ID" value="NC_008010.2"/>
</dbReference>
<accession>Q1J3J4</accession>
<feature type="domain" description="Beta-lactamase-related" evidence="2">
    <location>
        <begin position="18"/>
        <end position="326"/>
    </location>
</feature>
<evidence type="ECO:0000313" key="3">
    <source>
        <dbReference type="EMBL" id="ABF43940.1"/>
    </source>
</evidence>
<geneLocation type="plasmid" evidence="3 4">
    <name>pDGEO01</name>
</geneLocation>
<dbReference type="Pfam" id="PF00144">
    <property type="entry name" value="Beta-lactamase"/>
    <property type="match status" value="1"/>
</dbReference>
<organism evidence="3 4">
    <name type="scientific">Deinococcus geothermalis (strain DSM 11300 / CIP 105573 / AG-3a)</name>
    <dbReference type="NCBI Taxonomy" id="319795"/>
    <lineage>
        <taxon>Bacteria</taxon>
        <taxon>Thermotogati</taxon>
        <taxon>Deinococcota</taxon>
        <taxon>Deinococci</taxon>
        <taxon>Deinococcales</taxon>
        <taxon>Deinococcaceae</taxon>
        <taxon>Deinococcus</taxon>
    </lineage>
</organism>